<dbReference type="GO" id="GO:0003677">
    <property type="term" value="F:DNA binding"/>
    <property type="evidence" value="ECO:0007669"/>
    <property type="project" value="InterPro"/>
</dbReference>
<evidence type="ECO:0000259" key="1">
    <source>
        <dbReference type="Pfam" id="PF04851"/>
    </source>
</evidence>
<dbReference type="InterPro" id="IPR006935">
    <property type="entry name" value="Helicase/UvrB_N"/>
</dbReference>
<keyword evidence="3" id="KW-0547">Nucleotide-binding</keyword>
<dbReference type="EMBL" id="VLPK01000001">
    <property type="protein sequence ID" value="TSJ44561.1"/>
    <property type="molecule type" value="Genomic_DNA"/>
</dbReference>
<organism evidence="3 4">
    <name type="scientific">Mucilaginibacter corticis</name>
    <dbReference type="NCBI Taxonomy" id="2597670"/>
    <lineage>
        <taxon>Bacteria</taxon>
        <taxon>Pseudomonadati</taxon>
        <taxon>Bacteroidota</taxon>
        <taxon>Sphingobacteriia</taxon>
        <taxon>Sphingobacteriales</taxon>
        <taxon>Sphingobacteriaceae</taxon>
        <taxon>Mucilaginibacter</taxon>
    </lineage>
</organism>
<dbReference type="PANTHER" id="PTHR47396:SF1">
    <property type="entry name" value="ATP-DEPENDENT HELICASE IRC3-RELATED"/>
    <property type="match status" value="1"/>
</dbReference>
<dbReference type="Gene3D" id="3.40.50.300">
    <property type="entry name" value="P-loop containing nucleotide triphosphate hydrolases"/>
    <property type="match status" value="2"/>
</dbReference>
<proteinExistence type="predicted"/>
<dbReference type="OrthoDB" id="9804145at2"/>
<dbReference type="AlphaFoldDB" id="A0A556MXA4"/>
<comment type="caution">
    <text evidence="3">The sequence shown here is derived from an EMBL/GenBank/DDBJ whole genome shotgun (WGS) entry which is preliminary data.</text>
</comment>
<protein>
    <submittedName>
        <fullName evidence="3">DEAD/DEAH box helicase</fullName>
    </submittedName>
</protein>
<keyword evidence="3" id="KW-0067">ATP-binding</keyword>
<accession>A0A556MXA4</accession>
<dbReference type="GO" id="GO:0005524">
    <property type="term" value="F:ATP binding"/>
    <property type="evidence" value="ECO:0007669"/>
    <property type="project" value="InterPro"/>
</dbReference>
<dbReference type="Pfam" id="PF04851">
    <property type="entry name" value="ResIII"/>
    <property type="match status" value="1"/>
</dbReference>
<dbReference type="RefSeq" id="WP_144248122.1">
    <property type="nucleotide sequence ID" value="NZ_VLPK01000001.1"/>
</dbReference>
<dbReference type="GO" id="GO:0005829">
    <property type="term" value="C:cytosol"/>
    <property type="evidence" value="ECO:0007669"/>
    <property type="project" value="TreeGrafter"/>
</dbReference>
<dbReference type="PANTHER" id="PTHR47396">
    <property type="entry name" value="TYPE I RESTRICTION ENZYME ECOKI R PROTEIN"/>
    <property type="match status" value="1"/>
</dbReference>
<feature type="domain" description="Helicase/UvrB N-terminal" evidence="1">
    <location>
        <begin position="24"/>
        <end position="241"/>
    </location>
</feature>
<dbReference type="Proteomes" id="UP000318733">
    <property type="component" value="Unassembled WGS sequence"/>
</dbReference>
<dbReference type="InterPro" id="IPR050742">
    <property type="entry name" value="Helicase_Restrict-Modif_Enz"/>
</dbReference>
<feature type="domain" description="Type III restriction enzyme C-terminal endonuclease" evidence="2">
    <location>
        <begin position="770"/>
        <end position="871"/>
    </location>
</feature>
<dbReference type="InterPro" id="IPR045572">
    <property type="entry name" value="RE_endonuc_C"/>
</dbReference>
<sequence length="877" mass="100586">MKLHFDSNQDYQIDAIKSITDIFEGQPLSSGDFEFGVIESGLLLSENGFGNKLNLTEQQIWDNVKSIQINNDLQASDELQGMNFSVEMETGTGKTYVYLRTIYELNKLYGFKKFVIIVPSIAIREGVLKNLQITHEHFQTLYDKAQINFDVYDSKKVSGLRGFASSNAIQILVLNIDAFAKDENIINRPNDKLTGKRPIEFIQGTNPIVIVDEPQNMETVNRKRAIENLNPLCTLRYSATHTSVYNLMYSLNPVKAYDLGLVKQIEVDSVISENAMNEAFVQLESITAAKSKITAKIKIDCNTNNGVVKKSITVKSGDDLYALSNQREIYNDGYIIDEIDAGNDSILLTNGVMLSIGESQGGMNDEIMKFMIRKTIEEHLKKEKAYKEKGIKILSLFFIDKVKNYREYDENGNTLKGKFARWFEELYAHEITKPAFKTLNAFDAADVHNGYFSQDSKGRVKDTAGETQADDDTYKLIMQDKEKLLDINTPLRFIFSHSALREGWDNPNVFQICTLREINTERDKRQTIGRGLRLSVDQNGIRIRDKNINRLTVIANEKFEDFAKELQTEISEQCGVDFSGRIKDKSQRHKVILRKGFEADPKFLEIWDRIKFKTRYNVNYKTEELIILSAKSVRQMPETKKPTIRSTKKRITITDTGVEGQLLSDSGNDYTLSFDIPDILSYIQNKTELTRNTILDILKQSGRVKELLINPQLFMDNTVVAIRSVLYELMIDGITYEKIGSKEYEMQLFQDNEIEIYLNNLEHTVNDADKTIYENYIPLDSKVESDFANDCESSENIEFYFKLPFWFKIDTPIGTYNPDWAIVFKDEKKIYFVAETKSAGQELRGSEKLKIECGKAHFKIFDDVIYKQVSTVTELSE</sequence>
<dbReference type="Pfam" id="PF19778">
    <property type="entry name" value="RE_endonuc"/>
    <property type="match status" value="1"/>
</dbReference>
<dbReference type="SUPFAM" id="SSF52540">
    <property type="entry name" value="P-loop containing nucleoside triphosphate hydrolases"/>
    <property type="match status" value="1"/>
</dbReference>
<dbReference type="GO" id="GO:0004386">
    <property type="term" value="F:helicase activity"/>
    <property type="evidence" value="ECO:0007669"/>
    <property type="project" value="UniProtKB-KW"/>
</dbReference>
<evidence type="ECO:0000313" key="4">
    <source>
        <dbReference type="Proteomes" id="UP000318733"/>
    </source>
</evidence>
<reference evidence="3 4" key="1">
    <citation type="submission" date="2019-07" db="EMBL/GenBank/DDBJ databases">
        <authorList>
            <person name="Huq M.A."/>
        </authorList>
    </citation>
    <scope>NUCLEOTIDE SEQUENCE [LARGE SCALE GENOMIC DNA]</scope>
    <source>
        <strain evidence="3 4">MAH-19</strain>
    </source>
</reference>
<evidence type="ECO:0000259" key="2">
    <source>
        <dbReference type="Pfam" id="PF19778"/>
    </source>
</evidence>
<keyword evidence="4" id="KW-1185">Reference proteome</keyword>
<keyword evidence="3" id="KW-0347">Helicase</keyword>
<dbReference type="GO" id="GO:0015668">
    <property type="term" value="F:type III site-specific deoxyribonuclease activity"/>
    <property type="evidence" value="ECO:0007669"/>
    <property type="project" value="InterPro"/>
</dbReference>
<keyword evidence="3" id="KW-0378">Hydrolase</keyword>
<dbReference type="InterPro" id="IPR027417">
    <property type="entry name" value="P-loop_NTPase"/>
</dbReference>
<evidence type="ECO:0000313" key="3">
    <source>
        <dbReference type="EMBL" id="TSJ44561.1"/>
    </source>
</evidence>
<gene>
    <name evidence="3" type="ORF">FO440_10410</name>
</gene>
<name>A0A556MXA4_9SPHI</name>